<accession>L8HT92</accession>
<dbReference type="AlphaFoldDB" id="L8HT92"/>
<gene>
    <name evidence="1" type="ORF">M91_21377</name>
</gene>
<reference evidence="1 2" key="1">
    <citation type="journal article" date="2012" name="Nat. Genet.">
        <title>The yak genome and adaptation to life at high altitude.</title>
        <authorList>
            <person name="Qiu Q."/>
            <person name="Zhang G."/>
            <person name="Ma T."/>
            <person name="Qian W."/>
            <person name="Wang J."/>
            <person name="Ye Z."/>
            <person name="Cao C."/>
            <person name="Hu Q."/>
            <person name="Kim J."/>
            <person name="Larkin D.M."/>
            <person name="Auvil L."/>
            <person name="Capitanu B."/>
            <person name="Ma J."/>
            <person name="Lewin H.A."/>
            <person name="Qian X."/>
            <person name="Lang Y."/>
            <person name="Zhou R."/>
            <person name="Wang L."/>
            <person name="Wang K."/>
            <person name="Xia J."/>
            <person name="Liao S."/>
            <person name="Pan S."/>
            <person name="Lu X."/>
            <person name="Hou H."/>
            <person name="Wang Y."/>
            <person name="Zang X."/>
            <person name="Yin Y."/>
            <person name="Ma H."/>
            <person name="Zhang J."/>
            <person name="Wang Z."/>
            <person name="Zhang Y."/>
            <person name="Zhang D."/>
            <person name="Yonezawa T."/>
            <person name="Hasegawa M."/>
            <person name="Zhong Y."/>
            <person name="Liu W."/>
            <person name="Zhang Y."/>
            <person name="Huang Z."/>
            <person name="Zhang S."/>
            <person name="Long R."/>
            <person name="Yang H."/>
            <person name="Wang J."/>
            <person name="Lenstra J.A."/>
            <person name="Cooper D.N."/>
            <person name="Wu Y."/>
            <person name="Wang J."/>
            <person name="Shi P."/>
            <person name="Wang J."/>
            <person name="Liu J."/>
        </authorList>
    </citation>
    <scope>NUCLEOTIDE SEQUENCE [LARGE SCALE GENOMIC DNA]</scope>
    <source>
        <strain evidence="2">yakQH1</strain>
    </source>
</reference>
<protein>
    <submittedName>
        <fullName evidence="1">Uncharacterized protein</fullName>
    </submittedName>
</protein>
<sequence>YPVLSYHLQNNHIIITIIIISVKHSRQPILKIILTCSLNKHFIECL</sequence>
<proteinExistence type="predicted"/>
<evidence type="ECO:0000313" key="1">
    <source>
        <dbReference type="EMBL" id="ELR47505.1"/>
    </source>
</evidence>
<name>L8HT92_9CETA</name>
<evidence type="ECO:0000313" key="2">
    <source>
        <dbReference type="Proteomes" id="UP000011080"/>
    </source>
</evidence>
<organism evidence="1 2">
    <name type="scientific">Bos mutus</name>
    <name type="common">wild yak</name>
    <dbReference type="NCBI Taxonomy" id="72004"/>
    <lineage>
        <taxon>Eukaryota</taxon>
        <taxon>Metazoa</taxon>
        <taxon>Chordata</taxon>
        <taxon>Craniata</taxon>
        <taxon>Vertebrata</taxon>
        <taxon>Euteleostomi</taxon>
        <taxon>Mammalia</taxon>
        <taxon>Eutheria</taxon>
        <taxon>Laurasiatheria</taxon>
        <taxon>Artiodactyla</taxon>
        <taxon>Ruminantia</taxon>
        <taxon>Pecora</taxon>
        <taxon>Bovidae</taxon>
        <taxon>Bovinae</taxon>
        <taxon>Bos</taxon>
    </lineage>
</organism>
<dbReference type="Proteomes" id="UP000011080">
    <property type="component" value="Unassembled WGS sequence"/>
</dbReference>
<feature type="non-terminal residue" evidence="1">
    <location>
        <position position="1"/>
    </location>
</feature>
<feature type="non-terminal residue" evidence="1">
    <location>
        <position position="46"/>
    </location>
</feature>
<dbReference type="EMBL" id="JH883061">
    <property type="protein sequence ID" value="ELR47505.1"/>
    <property type="molecule type" value="Genomic_DNA"/>
</dbReference>